<organism evidence="7 8">
    <name type="scientific">Oenococcus sicerae</name>
    <dbReference type="NCBI Taxonomy" id="2203724"/>
    <lineage>
        <taxon>Bacteria</taxon>
        <taxon>Bacillati</taxon>
        <taxon>Bacillota</taxon>
        <taxon>Bacilli</taxon>
        <taxon>Lactobacillales</taxon>
        <taxon>Lactobacillaceae</taxon>
        <taxon>Oenococcus</taxon>
    </lineage>
</organism>
<keyword evidence="3 6" id="KW-0812">Transmembrane</keyword>
<feature type="transmembrane region" description="Helical" evidence="6">
    <location>
        <begin position="450"/>
        <end position="472"/>
    </location>
</feature>
<protein>
    <recommendedName>
        <fullName evidence="9">Transporter</fullName>
    </recommendedName>
</protein>
<dbReference type="AlphaFoldDB" id="A0AAJ1RAS1"/>
<name>A0AAJ1RAS1_9LACO</name>
<feature type="transmembrane region" description="Helical" evidence="6">
    <location>
        <begin position="484"/>
        <end position="504"/>
    </location>
</feature>
<dbReference type="InterPro" id="IPR050833">
    <property type="entry name" value="Poly_Biosynth_Transport"/>
</dbReference>
<evidence type="ECO:0000256" key="3">
    <source>
        <dbReference type="ARBA" id="ARBA00022692"/>
    </source>
</evidence>
<evidence type="ECO:0000256" key="5">
    <source>
        <dbReference type="ARBA" id="ARBA00023136"/>
    </source>
</evidence>
<sequence length="516" mass="58102">MKENNKINRSKAAYVNSFIAAAAQFINLVFSFVTRFFFIHELGAVYLGLNGLFLNILNILSFAELGIGAAITFSLYKPIHDHDHESILALMKLFRTVYRLIALTIFILGMTLLPFLQDFIANRNLTAMVGNIYFAFFLALMNVVVSYLLSYKRSFVIAAQLGYLDSVNRLSFNIFTQVLQIIFLLTIHNFYIYLFIQLILTFVSNVRITAIANKRFPYLRDLSKAGKVSKEVINYLKKNVIGMMSAKFGGVVVNGTDNLILSSFIGLTIVGLYSNYTLFLTGLSSVLTQGISAVTSSIGNLGSEAGSLERQKNVFHQYQYINNLVSVFGSFGLALFIPDVISLWAGKSYLLSAFVTFLIIENFFITQLRQNVINVTNAYGLYWFERYKAIIEAFSNLIISLVLVAVFKMGIEGVLLGTISSNIFVNSWWEPTIVFQNKLHGIWKRYTINYLFALFTGTILLAIQIFFVNKWLVEINISDLGAKVLFFIVSMAIAMVVFSLAAKISPLKLIKERLGK</sequence>
<feature type="transmembrane region" description="Helical" evidence="6">
    <location>
        <begin position="349"/>
        <end position="368"/>
    </location>
</feature>
<dbReference type="EMBL" id="SDWY01000003">
    <property type="protein sequence ID" value="MDN6900655.1"/>
    <property type="molecule type" value="Genomic_DNA"/>
</dbReference>
<comment type="subcellular location">
    <subcellularLocation>
        <location evidence="1">Cell membrane</location>
        <topology evidence="1">Multi-pass membrane protein</topology>
    </subcellularLocation>
</comment>
<dbReference type="GO" id="GO:0005886">
    <property type="term" value="C:plasma membrane"/>
    <property type="evidence" value="ECO:0007669"/>
    <property type="project" value="UniProtKB-SubCell"/>
</dbReference>
<gene>
    <name evidence="7" type="ORF">EVC35_06510</name>
</gene>
<feature type="transmembrane region" description="Helical" evidence="6">
    <location>
        <begin position="97"/>
        <end position="116"/>
    </location>
</feature>
<evidence type="ECO:0000256" key="4">
    <source>
        <dbReference type="ARBA" id="ARBA00022989"/>
    </source>
</evidence>
<dbReference type="PANTHER" id="PTHR30250">
    <property type="entry name" value="PST FAMILY PREDICTED COLANIC ACID TRANSPORTER"/>
    <property type="match status" value="1"/>
</dbReference>
<evidence type="ECO:0000256" key="1">
    <source>
        <dbReference type="ARBA" id="ARBA00004651"/>
    </source>
</evidence>
<proteinExistence type="predicted"/>
<feature type="transmembrane region" description="Helical" evidence="6">
    <location>
        <begin position="53"/>
        <end position="76"/>
    </location>
</feature>
<evidence type="ECO:0000313" key="8">
    <source>
        <dbReference type="Proteomes" id="UP001167919"/>
    </source>
</evidence>
<keyword evidence="4 6" id="KW-1133">Transmembrane helix</keyword>
<dbReference type="PANTHER" id="PTHR30250:SF26">
    <property type="entry name" value="PSMA PROTEIN"/>
    <property type="match status" value="1"/>
</dbReference>
<evidence type="ECO:0008006" key="9">
    <source>
        <dbReference type="Google" id="ProtNLM"/>
    </source>
</evidence>
<keyword evidence="5 6" id="KW-0472">Membrane</keyword>
<accession>A0AAJ1RAS1</accession>
<evidence type="ECO:0000256" key="2">
    <source>
        <dbReference type="ARBA" id="ARBA00022475"/>
    </source>
</evidence>
<feature type="transmembrane region" description="Helical" evidence="6">
    <location>
        <begin position="320"/>
        <end position="337"/>
    </location>
</feature>
<evidence type="ECO:0000313" key="7">
    <source>
        <dbReference type="EMBL" id="MDN6900655.1"/>
    </source>
</evidence>
<comment type="caution">
    <text evidence="7">The sequence shown here is derived from an EMBL/GenBank/DDBJ whole genome shotgun (WGS) entry which is preliminary data.</text>
</comment>
<keyword evidence="2" id="KW-1003">Cell membrane</keyword>
<dbReference type="RefSeq" id="WP_301711305.1">
    <property type="nucleotide sequence ID" value="NZ_SDWY01000003.1"/>
</dbReference>
<evidence type="ECO:0000256" key="6">
    <source>
        <dbReference type="SAM" id="Phobius"/>
    </source>
</evidence>
<dbReference type="Proteomes" id="UP001167919">
    <property type="component" value="Unassembled WGS sequence"/>
</dbReference>
<feature type="transmembrane region" description="Helical" evidence="6">
    <location>
        <begin position="12"/>
        <end position="33"/>
    </location>
</feature>
<reference evidence="7" key="1">
    <citation type="submission" date="2019-01" db="EMBL/GenBank/DDBJ databases">
        <title>Oenococcus sicerae UCMA17102.</title>
        <authorList>
            <person name="Cousin F.J."/>
            <person name="Le Guellec R."/>
            <person name="Cretenet M."/>
        </authorList>
    </citation>
    <scope>NUCLEOTIDE SEQUENCE</scope>
    <source>
        <strain evidence="7">UCMA17102</strain>
    </source>
</reference>
<feature type="transmembrane region" description="Helical" evidence="6">
    <location>
        <begin position="128"/>
        <end position="149"/>
    </location>
</feature>